<evidence type="ECO:0000313" key="3">
    <source>
        <dbReference type="Proteomes" id="UP000256899"/>
    </source>
</evidence>
<name>A0A3E0U1Y3_9GAMM</name>
<evidence type="ECO:0000256" key="1">
    <source>
        <dbReference type="SAM" id="Coils"/>
    </source>
</evidence>
<sequence>MKKLYTAVLLTAVISGCDTANLHLTEQQYEDALDNGDIVTQLNLLDELYQHAPEVYAQDYEDKQALGAVIEQLMANPKNFAGISDEQLSLVIDFAPSYQPFSYAAMHLAEKQRIKGNIQNAQNKVALLKKGLLEKLKKTPSHIEAYETQITLKGIAPYFLQSQYARNLLGSYRTEILNSYQLNAIVNGLSNVHSINQEQIRLHRFLVKLTPEKVEALSASIHQEQADIQRILVWLYKQQVEQGIATASQSNDYLLSLLNNRYGRQRLDSVWLNVVEPKAKKAVMTAKETYLSDLDLIATKIYRVAGDNNQLKALYKQTLELDAKLLSLMWPPNGLINFKESSIKAKAELAASFSVIQQL</sequence>
<evidence type="ECO:0008006" key="4">
    <source>
        <dbReference type="Google" id="ProtNLM"/>
    </source>
</evidence>
<dbReference type="RefSeq" id="WP_116015146.1">
    <property type="nucleotide sequence ID" value="NZ_QUOT01000001.1"/>
</dbReference>
<dbReference type="EMBL" id="QUOT01000001">
    <property type="protein sequence ID" value="REL30729.1"/>
    <property type="molecule type" value="Genomic_DNA"/>
</dbReference>
<dbReference type="PROSITE" id="PS51257">
    <property type="entry name" value="PROKAR_LIPOPROTEIN"/>
    <property type="match status" value="1"/>
</dbReference>
<keyword evidence="3" id="KW-1185">Reference proteome</keyword>
<proteinExistence type="predicted"/>
<dbReference type="AlphaFoldDB" id="A0A3E0U1Y3"/>
<dbReference type="Proteomes" id="UP000256899">
    <property type="component" value="Unassembled WGS sequence"/>
</dbReference>
<keyword evidence="1" id="KW-0175">Coiled coil</keyword>
<feature type="coiled-coil region" evidence="1">
    <location>
        <begin position="104"/>
        <end position="131"/>
    </location>
</feature>
<protein>
    <recommendedName>
        <fullName evidence="4">DUF3080 domain-containing protein</fullName>
    </recommendedName>
</protein>
<reference evidence="3" key="1">
    <citation type="submission" date="2018-08" db="EMBL/GenBank/DDBJ databases">
        <title>Thalassotalea euphylliae genome.</title>
        <authorList>
            <person name="Summers S."/>
            <person name="Rice S.A."/>
            <person name="Freckelton M.L."/>
            <person name="Nedved B.T."/>
            <person name="Hadfield M.G."/>
        </authorList>
    </citation>
    <scope>NUCLEOTIDE SEQUENCE [LARGE SCALE GENOMIC DNA]</scope>
    <source>
        <strain evidence="3">H3</strain>
    </source>
</reference>
<gene>
    <name evidence="2" type="ORF">DXX94_08375</name>
</gene>
<accession>A0A3E0U1Y3</accession>
<comment type="caution">
    <text evidence="2">The sequence shown here is derived from an EMBL/GenBank/DDBJ whole genome shotgun (WGS) entry which is preliminary data.</text>
</comment>
<organism evidence="2 3">
    <name type="scientific">Thalassotalea euphylliae</name>
    <dbReference type="NCBI Taxonomy" id="1655234"/>
    <lineage>
        <taxon>Bacteria</taxon>
        <taxon>Pseudomonadati</taxon>
        <taxon>Pseudomonadota</taxon>
        <taxon>Gammaproteobacteria</taxon>
        <taxon>Alteromonadales</taxon>
        <taxon>Colwelliaceae</taxon>
        <taxon>Thalassotalea</taxon>
    </lineage>
</organism>
<evidence type="ECO:0000313" key="2">
    <source>
        <dbReference type="EMBL" id="REL30729.1"/>
    </source>
</evidence>